<evidence type="ECO:0000313" key="2">
    <source>
        <dbReference type="Proteomes" id="UP000245735"/>
    </source>
</evidence>
<name>A0ABD6Y3I9_LIMRT</name>
<comment type="caution">
    <text evidence="1">The sequence shown here is derived from an EMBL/GenBank/DDBJ whole genome shotgun (WGS) entry which is preliminary data.</text>
</comment>
<gene>
    <name evidence="1" type="ORF">DKZ35_11135</name>
</gene>
<sequence length="86" mass="9843">MVEHSPLKGKLVEVAGRIIGMVAEDNKKTLLIRQVHDGGKEIMLLEKAMYFDKSSIINSYWIKIINSDKPIEELPVKPLDVRCNFF</sequence>
<accession>A0ABD6Y3I9</accession>
<dbReference type="EMBL" id="QGHV01000116">
    <property type="protein sequence ID" value="PWT36292.1"/>
    <property type="molecule type" value="Genomic_DNA"/>
</dbReference>
<evidence type="ECO:0000313" key="1">
    <source>
        <dbReference type="EMBL" id="PWT36292.1"/>
    </source>
</evidence>
<reference evidence="2" key="1">
    <citation type="journal article" date="2018" name="Front. Microbiol.">
        <title>Comparative Genomics of the Herbivore Gut Symbiont Lactobacillus reuteri Reveals Genetic Diversity and Lifestyle Adaptation.</title>
        <authorList>
            <person name="Zhao J."/>
        </authorList>
    </citation>
    <scope>NUCLEOTIDE SEQUENCE [LARGE SCALE GENOMIC DNA]</scope>
    <source>
        <strain evidence="2">LR9</strain>
    </source>
</reference>
<dbReference type="Proteomes" id="UP000245735">
    <property type="component" value="Unassembled WGS sequence"/>
</dbReference>
<protein>
    <submittedName>
        <fullName evidence="1">Uncharacterized protein</fullName>
    </submittedName>
</protein>
<proteinExistence type="predicted"/>
<dbReference type="AlphaFoldDB" id="A0ABD6Y3I9"/>
<organism evidence="1 2">
    <name type="scientific">Limosilactobacillus reuteri</name>
    <name type="common">Lactobacillus reuteri</name>
    <dbReference type="NCBI Taxonomy" id="1598"/>
    <lineage>
        <taxon>Bacteria</taxon>
        <taxon>Bacillati</taxon>
        <taxon>Bacillota</taxon>
        <taxon>Bacilli</taxon>
        <taxon>Lactobacillales</taxon>
        <taxon>Lactobacillaceae</taxon>
        <taxon>Limosilactobacillus</taxon>
    </lineage>
</organism>